<dbReference type="PROSITE" id="PS51257">
    <property type="entry name" value="PROKAR_LIPOPROTEIN"/>
    <property type="match status" value="1"/>
</dbReference>
<gene>
    <name evidence="3" type="ORF">C9J18_06805</name>
    <name evidence="2" type="ORF">CTM96_06560</name>
</gene>
<dbReference type="EMBL" id="PYMO01000004">
    <property type="protein sequence ID" value="PSU26210.1"/>
    <property type="molecule type" value="Genomic_DNA"/>
</dbReference>
<organism evidence="3 5">
    <name type="scientific">Photobacterium phosphoreum</name>
    <dbReference type="NCBI Taxonomy" id="659"/>
    <lineage>
        <taxon>Bacteria</taxon>
        <taxon>Pseudomonadati</taxon>
        <taxon>Pseudomonadota</taxon>
        <taxon>Gammaproteobacteria</taxon>
        <taxon>Vibrionales</taxon>
        <taxon>Vibrionaceae</taxon>
        <taxon>Photobacterium</taxon>
    </lineage>
</organism>
<name>A0A2T3JUS5_PHOPO</name>
<keyword evidence="4" id="KW-1185">Reference proteome</keyword>
<evidence type="ECO:0000259" key="1">
    <source>
        <dbReference type="Pfam" id="PF12262"/>
    </source>
</evidence>
<dbReference type="InterPro" id="IPR020009">
    <property type="entry name" value="VolA/Pla-1/cef"/>
</dbReference>
<dbReference type="NCBIfam" id="TIGR03502">
    <property type="entry name" value="lipase_Pla1_cef"/>
    <property type="match status" value="1"/>
</dbReference>
<dbReference type="Proteomes" id="UP000241405">
    <property type="component" value="Unassembled WGS sequence"/>
</dbReference>
<dbReference type="AlphaFoldDB" id="A0A2T3JUS5"/>
<evidence type="ECO:0000313" key="2">
    <source>
        <dbReference type="EMBL" id="PSU26210.1"/>
    </source>
</evidence>
<dbReference type="Proteomes" id="UP000241618">
    <property type="component" value="Unassembled WGS sequence"/>
</dbReference>
<evidence type="ECO:0000313" key="5">
    <source>
        <dbReference type="Proteomes" id="UP000241618"/>
    </source>
</evidence>
<dbReference type="InterPro" id="IPR029058">
    <property type="entry name" value="AB_hydrolase_fold"/>
</dbReference>
<evidence type="ECO:0000313" key="4">
    <source>
        <dbReference type="Proteomes" id="UP000241405"/>
    </source>
</evidence>
<proteinExistence type="predicted"/>
<protein>
    <submittedName>
        <fullName evidence="3">Lipase</fullName>
    </submittedName>
</protein>
<dbReference type="SUPFAM" id="SSF53474">
    <property type="entry name" value="alpha/beta-Hydrolases"/>
    <property type="match status" value="1"/>
</dbReference>
<dbReference type="Pfam" id="PF12262">
    <property type="entry name" value="Lipase_bact_N"/>
    <property type="match status" value="1"/>
</dbReference>
<dbReference type="EMBL" id="PYMP01000004">
    <property type="protein sequence ID" value="PSU52986.1"/>
    <property type="molecule type" value="Genomic_DNA"/>
</dbReference>
<comment type="caution">
    <text evidence="3">The sequence shown here is derived from an EMBL/GenBank/DDBJ whole genome shotgun (WGS) entry which is preliminary data.</text>
</comment>
<dbReference type="InterPro" id="IPR025920">
    <property type="entry name" value="Lipase_bact_N"/>
</dbReference>
<reference evidence="4 5" key="1">
    <citation type="submission" date="2018-03" db="EMBL/GenBank/DDBJ databases">
        <title>Whole genome sequencing of Histamine producing bacteria.</title>
        <authorList>
            <person name="Butler K."/>
        </authorList>
    </citation>
    <scope>NUCLEOTIDE SEQUENCE [LARGE SCALE GENOMIC DNA]</scope>
    <source>
        <strain evidence="3 5">FS-6.1</strain>
        <strain evidence="2 4">FS-6.2</strain>
    </source>
</reference>
<evidence type="ECO:0000313" key="3">
    <source>
        <dbReference type="EMBL" id="PSU52986.1"/>
    </source>
</evidence>
<dbReference type="Gene3D" id="3.40.50.1820">
    <property type="entry name" value="alpha/beta hydrolase"/>
    <property type="match status" value="1"/>
</dbReference>
<dbReference type="RefSeq" id="WP_107189080.1">
    <property type="nucleotide sequence ID" value="NZ_PYMN01000002.1"/>
</dbReference>
<accession>A0A2T3JUS5</accession>
<sequence>MNKYILTILTTSLGLMGCGGDNKLEGAPTLDPSITDSINAATKINFDLITDPQNPVLVQPTYLLMDNRDGTLNTELAAADPNDLSDPLVAMGHTDGWSTSQPLQLQFVGVNLDSTTIANGFYLIESNDPTNSTYTTEPIKLTQKKGDFTLSASGTTLTVMLLKPLKPASHYMFAITNDLKDSNGDSVGMSNSYAVLKANAPAPVAALLPAQNITHATEAEFVKAGVDQNSIMFSSWFTTASVGDAVYAAKAATALALQHGAKTVWQGSAVSDDVTASDLRNLFTFANLTDSKTTTPQAKGEIYTGTVALPYFLNNTAAGFAVTPWQSGMPSLAIISSILTTGSDVDKAAIIEQLAILNVTPTDIAAASSDADIQRRLLATLAGTTLTLANGEQLDPQRLITRFSPLPKLQSVQYIDYTLVLPIDPKCDEIGKNGTNIYLHGITSTKDSVLALADNIIGDNCQAIFAIDHPLHGSRTIKGIDGSASDSHPEYYLNLSTLTVARDNLRQSTSDIIGLRAAIGQIFATIATADTSAIKSLGHLKTLDPTQGVSFIGHSLGAITGVSVANLANRPVSQPQTDAVLFNINALALANPGGEIPYLLLNSGSFGDFVKGNLMATSNETFNAFCQQQSLDAEVCFNTYQRNLIAQGDPTSLAILTTMYSSFSRFGYAAQTVLDTIDPTNHAPLINSNIAVYLAQVKDDATIPNAVTLGATVTGTNIAQPYSPFAGTTPLISGLQLVITTQSISHPVIRSALLFKAGDHSSLLSPHSNAAVTKEMQLGIASFTENNGKNLVVTNKSVLTTTP</sequence>
<feature type="domain" description="Bacterial virulence factor lipase N-terminal" evidence="1">
    <location>
        <begin position="29"/>
        <end position="263"/>
    </location>
</feature>